<protein>
    <recommendedName>
        <fullName evidence="3">Phage protein</fullName>
    </recommendedName>
</protein>
<evidence type="ECO:0008006" key="3">
    <source>
        <dbReference type="Google" id="ProtNLM"/>
    </source>
</evidence>
<organism evidence="1 2">
    <name type="scientific">Clostridium tetani</name>
    <dbReference type="NCBI Taxonomy" id="1513"/>
    <lineage>
        <taxon>Bacteria</taxon>
        <taxon>Bacillati</taxon>
        <taxon>Bacillota</taxon>
        <taxon>Clostridia</taxon>
        <taxon>Eubacteriales</taxon>
        <taxon>Clostridiaceae</taxon>
        <taxon>Clostridium</taxon>
    </lineage>
</organism>
<evidence type="ECO:0000313" key="1">
    <source>
        <dbReference type="EMBL" id="BDR81030.1"/>
    </source>
</evidence>
<dbReference type="AlphaFoldDB" id="A0ABC8EBS0"/>
<name>A0ABC8EBS0_CLOTA</name>
<reference evidence="1 2" key="1">
    <citation type="submission" date="2022-09" db="EMBL/GenBank/DDBJ databases">
        <title>complete genome sequences of Clostridium tetani str. KHSU-234311-028 isolated from soil.</title>
        <authorList>
            <person name="Sekizuka T."/>
            <person name="Shitada C."/>
            <person name="Takahashi M."/>
            <person name="Kuroda M."/>
        </authorList>
    </citation>
    <scope>NUCLEOTIDE SEQUENCE [LARGE SCALE GENOMIC DNA]</scope>
    <source>
        <strain evidence="1 2">KHSU-234311-028</strain>
    </source>
</reference>
<proteinExistence type="predicted"/>
<accession>A0ABC8EBS0</accession>
<evidence type="ECO:0000313" key="2">
    <source>
        <dbReference type="Proteomes" id="UP001321763"/>
    </source>
</evidence>
<dbReference type="EMBL" id="AP026818">
    <property type="protein sequence ID" value="BDR81030.1"/>
    <property type="molecule type" value="Genomic_DNA"/>
</dbReference>
<sequence>MNIPEKIIISGMEYEVILTDRPILHINTRAYGQIDFENKKILIDKTLREKQGNVQTLLHEIIHGIVEDRELDFAKDSEETIVDQLAKGLYQVIKDNSKLFNANGTDISSNLNLTTDIDVNKIAFSVAENLNNALRTIKS</sequence>
<gene>
    <name evidence="1" type="ORF">K234311028_12760</name>
</gene>
<dbReference type="RefSeq" id="WP_317724986.1">
    <property type="nucleotide sequence ID" value="NZ_AP026818.1"/>
</dbReference>
<dbReference type="Proteomes" id="UP001321763">
    <property type="component" value="Chromosome"/>
</dbReference>